<evidence type="ECO:0000256" key="1">
    <source>
        <dbReference type="SAM" id="Phobius"/>
    </source>
</evidence>
<sequence length="50" mass="5546">TAQARPGGPGGPMWFMYVLSWLSLFIQVAFITLAVAGWTVLPCRADRRVH</sequence>
<dbReference type="AlphaFoldDB" id="Q62301"/>
<accession>Q62301</accession>
<keyword evidence="1" id="KW-0472">Membrane</keyword>
<feature type="non-terminal residue" evidence="2">
    <location>
        <position position="50"/>
    </location>
</feature>
<dbReference type="MGI" id="MGI:1096575">
    <property type="gene designation" value="Tex261"/>
</dbReference>
<proteinExistence type="evidence at transcript level"/>
<feature type="transmembrane region" description="Helical" evidence="1">
    <location>
        <begin position="14"/>
        <end position="41"/>
    </location>
</feature>
<keyword evidence="1" id="KW-0812">Transmembrane</keyword>
<feature type="non-terminal residue" evidence="2">
    <location>
        <position position="1"/>
    </location>
</feature>
<protein>
    <submittedName>
        <fullName evidence="2">Tex261 protein</fullName>
    </submittedName>
</protein>
<gene>
    <name evidence="3" type="primary">Tex261</name>
    <name evidence="2" type="synonym">tex261</name>
</gene>
<evidence type="ECO:0000313" key="2">
    <source>
        <dbReference type="EMBL" id="CAA56625.1"/>
    </source>
</evidence>
<evidence type="ECO:0000313" key="3">
    <source>
        <dbReference type="MGI" id="MGI:1096575"/>
    </source>
</evidence>
<dbReference type="EMBL" id="X80426">
    <property type="protein sequence ID" value="CAA56625.1"/>
    <property type="molecule type" value="mRNA"/>
</dbReference>
<name>Q62301_MOUSE</name>
<keyword evidence="1" id="KW-1133">Transmembrane helix</keyword>
<dbReference type="AGR" id="MGI:1096575"/>
<organism evidence="2">
    <name type="scientific">Mus musculus</name>
    <name type="common">Mouse</name>
    <dbReference type="NCBI Taxonomy" id="10090"/>
    <lineage>
        <taxon>Eukaryota</taxon>
        <taxon>Metazoa</taxon>
        <taxon>Chordata</taxon>
        <taxon>Craniata</taxon>
        <taxon>Vertebrata</taxon>
        <taxon>Euteleostomi</taxon>
        <taxon>Mammalia</taxon>
        <taxon>Eutheria</taxon>
        <taxon>Euarchontoglires</taxon>
        <taxon>Glires</taxon>
        <taxon>Rodentia</taxon>
        <taxon>Myomorpha</taxon>
        <taxon>Muroidea</taxon>
        <taxon>Muridae</taxon>
        <taxon>Murinae</taxon>
        <taxon>Mus</taxon>
        <taxon>Mus</taxon>
    </lineage>
</organism>
<reference evidence="2" key="1">
    <citation type="journal article" date="1996" name="Mamm. Genome">
        <title>Characterization of genes expressed early in mouse spermatogenesis, isolated from a subtractive cDNA library.</title>
        <authorList>
            <person name="Lopez-Fernandez L.A."/>
            <person name="del Mazo J."/>
        </authorList>
    </citation>
    <scope>NUCLEOTIDE SEQUENCE</scope>
    <source>
        <strain evidence="2">Swiss</strain>
        <tissue evidence="2">Testis</tissue>
    </source>
</reference>